<dbReference type="NCBIfam" id="TIGR02595">
    <property type="entry name" value="PEP_CTERM"/>
    <property type="match status" value="1"/>
</dbReference>
<dbReference type="EMBL" id="BHVP01000055">
    <property type="protein sequence ID" value="GCA76003.1"/>
    <property type="molecule type" value="Genomic_DNA"/>
</dbReference>
<accession>A0A5A5RHF4</accession>
<name>A0A5A5RHF4_MICAE</name>
<feature type="chain" id="PRO_5022816355" description="PEP-CTERM protein-sorting domain-containing protein" evidence="1">
    <location>
        <begin position="42"/>
        <end position="280"/>
    </location>
</feature>
<evidence type="ECO:0000256" key="1">
    <source>
        <dbReference type="SAM" id="SignalP"/>
    </source>
</evidence>
<dbReference type="InterPro" id="IPR013424">
    <property type="entry name" value="Ice-binding_C"/>
</dbReference>
<dbReference type="Proteomes" id="UP000324917">
    <property type="component" value="Unassembled WGS sequence"/>
</dbReference>
<comment type="caution">
    <text evidence="2">The sequence shown here is derived from an EMBL/GenBank/DDBJ whole genome shotgun (WGS) entry which is preliminary data.</text>
</comment>
<evidence type="ECO:0000313" key="3">
    <source>
        <dbReference type="Proteomes" id="UP000324917"/>
    </source>
</evidence>
<evidence type="ECO:0000313" key="2">
    <source>
        <dbReference type="EMBL" id="GCA76003.1"/>
    </source>
</evidence>
<reference evidence="2 3" key="1">
    <citation type="submission" date="2018-09" db="EMBL/GenBank/DDBJ databases">
        <title>Evolutionary history of phycoerythrin pigmentation in the water bloom-forming cyanobacterium Microcystis aeruginosa.</title>
        <authorList>
            <person name="Tanabe Y."/>
            <person name="Tanabe Y."/>
            <person name="Yamaguchi H."/>
        </authorList>
    </citation>
    <scope>NUCLEOTIDE SEQUENCE [LARGE SCALE GENOMIC DNA]</scope>
    <source>
        <strain evidence="2 3">NIES-2520</strain>
    </source>
</reference>
<protein>
    <recommendedName>
        <fullName evidence="4">PEP-CTERM protein-sorting domain-containing protein</fullName>
    </recommendedName>
</protein>
<gene>
    <name evidence="2" type="ORF">MiTe_02841</name>
</gene>
<dbReference type="AlphaFoldDB" id="A0A5A5RHF4"/>
<proteinExistence type="predicted"/>
<sequence>MLLYKDRLKTFARGLLRFTIPSAAALAVATALGLATAPAQAAAMVTYTGCTSTSFCTLTELLDGGFIEVDEDGNGTIEKVFKNWTNYDFSKSPTANTLIDPQGNIQVSATGTYIPGVSGSSTLNYTVVNDALLIAPPLPSGNAISWSATVYFEFDIMSAEYVPIIEQEDKLTGAAVVGPTSGTTSYATFNNTSLDSSGTSMMTDTMAIAPPETTLMVANTLDLRARRVKSPAASAVVGTSNITSFSQTFTQVVIPEPGTVVGLLVAGGLGLAMKRRQKDS</sequence>
<evidence type="ECO:0008006" key="4">
    <source>
        <dbReference type="Google" id="ProtNLM"/>
    </source>
</evidence>
<organism evidence="2 3">
    <name type="scientific">Microcystis aeruginosa NIES-2520</name>
    <dbReference type="NCBI Taxonomy" id="2303982"/>
    <lineage>
        <taxon>Bacteria</taxon>
        <taxon>Bacillati</taxon>
        <taxon>Cyanobacteriota</taxon>
        <taxon>Cyanophyceae</taxon>
        <taxon>Oscillatoriophycideae</taxon>
        <taxon>Chroococcales</taxon>
        <taxon>Microcystaceae</taxon>
        <taxon>Microcystis</taxon>
    </lineage>
</organism>
<keyword evidence="1" id="KW-0732">Signal</keyword>
<feature type="signal peptide" evidence="1">
    <location>
        <begin position="1"/>
        <end position="41"/>
    </location>
</feature>